<dbReference type="InParanoid" id="A0A1Y2EJ63"/>
<organism evidence="1 2">
    <name type="scientific">Pseudomassariella vexata</name>
    <dbReference type="NCBI Taxonomy" id="1141098"/>
    <lineage>
        <taxon>Eukaryota</taxon>
        <taxon>Fungi</taxon>
        <taxon>Dikarya</taxon>
        <taxon>Ascomycota</taxon>
        <taxon>Pezizomycotina</taxon>
        <taxon>Sordariomycetes</taxon>
        <taxon>Xylariomycetidae</taxon>
        <taxon>Amphisphaeriales</taxon>
        <taxon>Pseudomassariaceae</taxon>
        <taxon>Pseudomassariella</taxon>
    </lineage>
</organism>
<accession>A0A1Y2EJ63</accession>
<dbReference type="RefSeq" id="XP_040720946.1">
    <property type="nucleotide sequence ID" value="XM_040859110.1"/>
</dbReference>
<dbReference type="Proteomes" id="UP000193689">
    <property type="component" value="Unassembled WGS sequence"/>
</dbReference>
<reference evidence="1 2" key="1">
    <citation type="submission" date="2016-07" db="EMBL/GenBank/DDBJ databases">
        <title>Pervasive Adenine N6-methylation of Active Genes in Fungi.</title>
        <authorList>
            <consortium name="DOE Joint Genome Institute"/>
            <person name="Mondo S.J."/>
            <person name="Dannebaum R.O."/>
            <person name="Kuo R.C."/>
            <person name="Labutti K."/>
            <person name="Haridas S."/>
            <person name="Kuo A."/>
            <person name="Salamov A."/>
            <person name="Ahrendt S.R."/>
            <person name="Lipzen A."/>
            <person name="Sullivan W."/>
            <person name="Andreopoulos W.B."/>
            <person name="Clum A."/>
            <person name="Lindquist E."/>
            <person name="Daum C."/>
            <person name="Ramamoorthy G.K."/>
            <person name="Gryganskyi A."/>
            <person name="Culley D."/>
            <person name="Magnuson J.K."/>
            <person name="James T.Y."/>
            <person name="O'Malley M.A."/>
            <person name="Stajich J.E."/>
            <person name="Spatafora J.W."/>
            <person name="Visel A."/>
            <person name="Grigoriev I.V."/>
        </authorList>
    </citation>
    <scope>NUCLEOTIDE SEQUENCE [LARGE SCALE GENOMIC DNA]</scope>
    <source>
        <strain evidence="1 2">CBS 129021</strain>
    </source>
</reference>
<dbReference type="AlphaFoldDB" id="A0A1Y2EJ63"/>
<gene>
    <name evidence="1" type="ORF">BCR38DRAFT_416534</name>
</gene>
<comment type="caution">
    <text evidence="1">The sequence shown here is derived from an EMBL/GenBank/DDBJ whole genome shotgun (WGS) entry which is preliminary data.</text>
</comment>
<dbReference type="EMBL" id="MCFJ01000001">
    <property type="protein sequence ID" value="ORY71354.1"/>
    <property type="molecule type" value="Genomic_DNA"/>
</dbReference>
<name>A0A1Y2EJ63_9PEZI</name>
<keyword evidence="2" id="KW-1185">Reference proteome</keyword>
<evidence type="ECO:0000313" key="1">
    <source>
        <dbReference type="EMBL" id="ORY71354.1"/>
    </source>
</evidence>
<protein>
    <submittedName>
        <fullName evidence="1">Uncharacterized protein</fullName>
    </submittedName>
</protein>
<dbReference type="GeneID" id="63775322"/>
<evidence type="ECO:0000313" key="2">
    <source>
        <dbReference type="Proteomes" id="UP000193689"/>
    </source>
</evidence>
<proteinExistence type="predicted"/>
<sequence length="75" mass="8441">MRHQDKLKQWPSVFENTITRATEALESMNQQHMVSDFPLLPNLDEGKLVSLEQSLAAGGISMDNVEDIFPCVPLQ</sequence>